<name>A0ABV0W1X1_9TELE</name>
<evidence type="ECO:0000313" key="2">
    <source>
        <dbReference type="Proteomes" id="UP001444071"/>
    </source>
</evidence>
<comment type="caution">
    <text evidence="1">The sequence shown here is derived from an EMBL/GenBank/DDBJ whole genome shotgun (WGS) entry which is preliminary data.</text>
</comment>
<organism evidence="1 2">
    <name type="scientific">Xenotaenia resolanae</name>
    <dbReference type="NCBI Taxonomy" id="208358"/>
    <lineage>
        <taxon>Eukaryota</taxon>
        <taxon>Metazoa</taxon>
        <taxon>Chordata</taxon>
        <taxon>Craniata</taxon>
        <taxon>Vertebrata</taxon>
        <taxon>Euteleostomi</taxon>
        <taxon>Actinopterygii</taxon>
        <taxon>Neopterygii</taxon>
        <taxon>Teleostei</taxon>
        <taxon>Neoteleostei</taxon>
        <taxon>Acanthomorphata</taxon>
        <taxon>Ovalentaria</taxon>
        <taxon>Atherinomorphae</taxon>
        <taxon>Cyprinodontiformes</taxon>
        <taxon>Goodeidae</taxon>
        <taxon>Xenotaenia</taxon>
    </lineage>
</organism>
<gene>
    <name evidence="1" type="ORF">XENORESO_009081</name>
</gene>
<sequence length="103" mass="11717">MGEKNQRVHGSDGRKRFLAGLEKNLSEAAKGCRFSFQQDNDPKPAPMLKWSSQSPYLNLIENLENCCSQTLSSMSWFAKKTGLKVQSVALLSWWKQTPRDLQL</sequence>
<evidence type="ECO:0000313" key="1">
    <source>
        <dbReference type="EMBL" id="MEQ2263531.1"/>
    </source>
</evidence>
<keyword evidence="2" id="KW-1185">Reference proteome</keyword>
<dbReference type="Proteomes" id="UP001444071">
    <property type="component" value="Unassembled WGS sequence"/>
</dbReference>
<dbReference type="EMBL" id="JAHRIM010022866">
    <property type="protein sequence ID" value="MEQ2263531.1"/>
    <property type="molecule type" value="Genomic_DNA"/>
</dbReference>
<protein>
    <submittedName>
        <fullName evidence="1">Uncharacterized protein</fullName>
    </submittedName>
</protein>
<accession>A0ABV0W1X1</accession>
<reference evidence="1 2" key="1">
    <citation type="submission" date="2021-06" db="EMBL/GenBank/DDBJ databases">
        <authorList>
            <person name="Palmer J.M."/>
        </authorList>
    </citation>
    <scope>NUCLEOTIDE SEQUENCE [LARGE SCALE GENOMIC DNA]</scope>
    <source>
        <strain evidence="1 2">XR_2019</strain>
        <tissue evidence="1">Muscle</tissue>
    </source>
</reference>
<proteinExistence type="predicted"/>